<evidence type="ECO:0000256" key="3">
    <source>
        <dbReference type="ARBA" id="ARBA00022448"/>
    </source>
</evidence>
<reference evidence="8" key="1">
    <citation type="submission" date="2021-07" db="EMBL/GenBank/DDBJ databases">
        <authorList>
            <person name="Durling M."/>
        </authorList>
    </citation>
    <scope>NUCLEOTIDE SEQUENCE</scope>
</reference>
<evidence type="ECO:0000313" key="9">
    <source>
        <dbReference type="Proteomes" id="UP000701801"/>
    </source>
</evidence>
<keyword evidence="9" id="KW-1185">Reference proteome</keyword>
<comment type="caution">
    <text evidence="8">The sequence shown here is derived from an EMBL/GenBank/DDBJ whole genome shotgun (WGS) entry which is preliminary data.</text>
</comment>
<name>A0A9N9LNS2_9HELO</name>
<feature type="transmembrane region" description="Helical" evidence="7">
    <location>
        <begin position="174"/>
        <end position="197"/>
    </location>
</feature>
<dbReference type="EMBL" id="CAJVRM010000228">
    <property type="protein sequence ID" value="CAG8977663.1"/>
    <property type="molecule type" value="Genomic_DNA"/>
</dbReference>
<feature type="transmembrane region" description="Helical" evidence="7">
    <location>
        <begin position="148"/>
        <end position="168"/>
    </location>
</feature>
<feature type="transmembrane region" description="Helical" evidence="7">
    <location>
        <begin position="40"/>
        <end position="60"/>
    </location>
</feature>
<evidence type="ECO:0000256" key="1">
    <source>
        <dbReference type="ARBA" id="ARBA00004141"/>
    </source>
</evidence>
<feature type="transmembrane region" description="Helical" evidence="7">
    <location>
        <begin position="81"/>
        <end position="102"/>
    </location>
</feature>
<comment type="similarity">
    <text evidence="2">Belongs to the major facilitator superfamily. TCR/Tet family.</text>
</comment>
<feature type="transmembrane region" description="Helical" evidence="7">
    <location>
        <begin position="12"/>
        <end position="34"/>
    </location>
</feature>
<dbReference type="OrthoDB" id="10021397at2759"/>
<dbReference type="GO" id="GO:0022857">
    <property type="term" value="F:transmembrane transporter activity"/>
    <property type="evidence" value="ECO:0007669"/>
    <property type="project" value="TreeGrafter"/>
</dbReference>
<keyword evidence="4 7" id="KW-0812">Transmembrane</keyword>
<gene>
    <name evidence="8" type="ORF">HYALB_00006613</name>
</gene>
<dbReference type="PANTHER" id="PTHR23501:SF12">
    <property type="entry name" value="MAJOR FACILITATOR SUPERFAMILY (MFS) PROFILE DOMAIN-CONTAINING PROTEIN-RELATED"/>
    <property type="match status" value="1"/>
</dbReference>
<dbReference type="GO" id="GO:0005886">
    <property type="term" value="C:plasma membrane"/>
    <property type="evidence" value="ECO:0007669"/>
    <property type="project" value="TreeGrafter"/>
</dbReference>
<dbReference type="Proteomes" id="UP000701801">
    <property type="component" value="Unassembled WGS sequence"/>
</dbReference>
<evidence type="ECO:0000256" key="7">
    <source>
        <dbReference type="SAM" id="Phobius"/>
    </source>
</evidence>
<keyword evidence="3" id="KW-0813">Transport</keyword>
<comment type="subcellular location">
    <subcellularLocation>
        <location evidence="1">Membrane</location>
        <topology evidence="1">Multi-pass membrane protein</topology>
    </subcellularLocation>
</comment>
<evidence type="ECO:0000313" key="8">
    <source>
        <dbReference type="EMBL" id="CAG8977663.1"/>
    </source>
</evidence>
<feature type="transmembrane region" description="Helical" evidence="7">
    <location>
        <begin position="209"/>
        <end position="232"/>
    </location>
</feature>
<dbReference type="SUPFAM" id="SSF103473">
    <property type="entry name" value="MFS general substrate transporter"/>
    <property type="match status" value="1"/>
</dbReference>
<accession>A0A9N9LNS2</accession>
<keyword evidence="5 7" id="KW-1133">Transmembrane helix</keyword>
<keyword evidence="6 7" id="KW-0472">Membrane</keyword>
<dbReference type="InterPro" id="IPR036259">
    <property type="entry name" value="MFS_trans_sf"/>
</dbReference>
<dbReference type="AlphaFoldDB" id="A0A9N9LNS2"/>
<evidence type="ECO:0000256" key="4">
    <source>
        <dbReference type="ARBA" id="ARBA00022692"/>
    </source>
</evidence>
<evidence type="ECO:0000256" key="2">
    <source>
        <dbReference type="ARBA" id="ARBA00007520"/>
    </source>
</evidence>
<sequence>MSKVRQIDWIEALMISAAFVTGIMAFNFGGTLYTWNNGQIISLFVVSGACFITLFLQQYFKFMTTHALRVLPIHLFRVRDMALCFVCQVAVALIVPVPLYYLPIFFQLARGDSALRAGIKTLPLISTWVTSSAFRGRMMGKLGWYQPCYIVGSILNILAGVFLSRINIDTSNAVIYGFQILSGIGTGCYGQTGFAVAQQLVPPADIHRSISLMLIAQLSRTTLGLALAGAIFQNVSLSHIRAILPNLSTAQLSRIITDVGSIDEVEINESDRIRVLHSLATASADTYTLIYAAAGLFLICSLFFTNPPTSKTLVKMGSIW</sequence>
<dbReference type="PANTHER" id="PTHR23501">
    <property type="entry name" value="MAJOR FACILITATOR SUPERFAMILY"/>
    <property type="match status" value="1"/>
</dbReference>
<evidence type="ECO:0000256" key="6">
    <source>
        <dbReference type="ARBA" id="ARBA00023136"/>
    </source>
</evidence>
<organism evidence="8 9">
    <name type="scientific">Hymenoscyphus albidus</name>
    <dbReference type="NCBI Taxonomy" id="595503"/>
    <lineage>
        <taxon>Eukaryota</taxon>
        <taxon>Fungi</taxon>
        <taxon>Dikarya</taxon>
        <taxon>Ascomycota</taxon>
        <taxon>Pezizomycotina</taxon>
        <taxon>Leotiomycetes</taxon>
        <taxon>Helotiales</taxon>
        <taxon>Helotiaceae</taxon>
        <taxon>Hymenoscyphus</taxon>
    </lineage>
</organism>
<proteinExistence type="inferred from homology"/>
<protein>
    <submittedName>
        <fullName evidence="8">Uncharacterized protein</fullName>
    </submittedName>
</protein>
<feature type="transmembrane region" description="Helical" evidence="7">
    <location>
        <begin position="286"/>
        <end position="305"/>
    </location>
</feature>
<evidence type="ECO:0000256" key="5">
    <source>
        <dbReference type="ARBA" id="ARBA00022989"/>
    </source>
</evidence>